<reference evidence="2 3" key="2">
    <citation type="submission" date="2024-05" db="EMBL/GenBank/DDBJ databases">
        <authorList>
            <person name="Chen Y."/>
            <person name="Shah S."/>
            <person name="Dougan E. K."/>
            <person name="Thang M."/>
            <person name="Chan C."/>
        </authorList>
    </citation>
    <scope>NUCLEOTIDE SEQUENCE [LARGE SCALE GENOMIC DNA]</scope>
</reference>
<gene>
    <name evidence="1" type="ORF">C1SCF055_LOCUS32343</name>
</gene>
<protein>
    <submittedName>
        <fullName evidence="1">Uncharacterized protein</fullName>
    </submittedName>
</protein>
<sequence>MAIPLPPAVTPRLKSGWTPGFGVPKLSNVSIFPYVVHPVDAAPEVLLRGEVPPAGYQLKEEDYSDIRYGFADRSWTAEDVQDYWALRLEKALSERAGTYVDVSGAATCLDCALVAFSERWDDGTM</sequence>
<organism evidence="1">
    <name type="scientific">Cladocopium goreaui</name>
    <dbReference type="NCBI Taxonomy" id="2562237"/>
    <lineage>
        <taxon>Eukaryota</taxon>
        <taxon>Sar</taxon>
        <taxon>Alveolata</taxon>
        <taxon>Dinophyceae</taxon>
        <taxon>Suessiales</taxon>
        <taxon>Symbiodiniaceae</taxon>
        <taxon>Cladocopium</taxon>
    </lineage>
</organism>
<comment type="caution">
    <text evidence="1">The sequence shown here is derived from an EMBL/GenBank/DDBJ whole genome shotgun (WGS) entry which is preliminary data.</text>
</comment>
<reference evidence="1" key="1">
    <citation type="submission" date="2022-10" db="EMBL/GenBank/DDBJ databases">
        <authorList>
            <person name="Chen Y."/>
            <person name="Dougan E. K."/>
            <person name="Chan C."/>
            <person name="Rhodes N."/>
            <person name="Thang M."/>
        </authorList>
    </citation>
    <scope>NUCLEOTIDE SEQUENCE</scope>
</reference>
<dbReference type="Proteomes" id="UP001152797">
    <property type="component" value="Unassembled WGS sequence"/>
</dbReference>
<keyword evidence="3" id="KW-1185">Reference proteome</keyword>
<name>A0A9P1D9M7_9DINO</name>
<feature type="non-terminal residue" evidence="1">
    <location>
        <position position="125"/>
    </location>
</feature>
<dbReference type="EMBL" id="CAMXCT030003890">
    <property type="protein sequence ID" value="CAL4794041.1"/>
    <property type="molecule type" value="Genomic_DNA"/>
</dbReference>
<dbReference type="EMBL" id="CAMXCT020003890">
    <property type="protein sequence ID" value="CAL1160104.1"/>
    <property type="molecule type" value="Genomic_DNA"/>
</dbReference>
<accession>A0A9P1D9M7</accession>
<evidence type="ECO:0000313" key="1">
    <source>
        <dbReference type="EMBL" id="CAI4006729.1"/>
    </source>
</evidence>
<evidence type="ECO:0000313" key="2">
    <source>
        <dbReference type="EMBL" id="CAL4794041.1"/>
    </source>
</evidence>
<dbReference type="EMBL" id="CAMXCT010003890">
    <property type="protein sequence ID" value="CAI4006729.1"/>
    <property type="molecule type" value="Genomic_DNA"/>
</dbReference>
<evidence type="ECO:0000313" key="3">
    <source>
        <dbReference type="Proteomes" id="UP001152797"/>
    </source>
</evidence>
<proteinExistence type="predicted"/>
<dbReference type="AlphaFoldDB" id="A0A9P1D9M7"/>